<gene>
    <name evidence="1" type="ORF">METZ01_LOCUS338720</name>
</gene>
<dbReference type="AlphaFoldDB" id="A0A382QK92"/>
<dbReference type="EMBL" id="UINC01115093">
    <property type="protein sequence ID" value="SVC85866.1"/>
    <property type="molecule type" value="Genomic_DNA"/>
</dbReference>
<proteinExistence type="predicted"/>
<evidence type="ECO:0000313" key="1">
    <source>
        <dbReference type="EMBL" id="SVC85866.1"/>
    </source>
</evidence>
<organism evidence="1">
    <name type="scientific">marine metagenome</name>
    <dbReference type="NCBI Taxonomy" id="408172"/>
    <lineage>
        <taxon>unclassified sequences</taxon>
        <taxon>metagenomes</taxon>
        <taxon>ecological metagenomes</taxon>
    </lineage>
</organism>
<sequence length="49" mass="5947">MAGSKYWENFERVRVPLPENEVVELHRNTRVDNFDPYFEKQIQGIMPCY</sequence>
<accession>A0A382QK92</accession>
<protein>
    <submittedName>
        <fullName evidence="1">Uncharacterized protein</fullName>
    </submittedName>
</protein>
<feature type="non-terminal residue" evidence="1">
    <location>
        <position position="49"/>
    </location>
</feature>
<name>A0A382QK92_9ZZZZ</name>
<reference evidence="1" key="1">
    <citation type="submission" date="2018-05" db="EMBL/GenBank/DDBJ databases">
        <authorList>
            <person name="Lanie J.A."/>
            <person name="Ng W.-L."/>
            <person name="Kazmierczak K.M."/>
            <person name="Andrzejewski T.M."/>
            <person name="Davidsen T.M."/>
            <person name="Wayne K.J."/>
            <person name="Tettelin H."/>
            <person name="Glass J.I."/>
            <person name="Rusch D."/>
            <person name="Podicherti R."/>
            <person name="Tsui H.-C.T."/>
            <person name="Winkler M.E."/>
        </authorList>
    </citation>
    <scope>NUCLEOTIDE SEQUENCE</scope>
</reference>